<dbReference type="InterPro" id="IPR011011">
    <property type="entry name" value="Znf_FYVE_PHD"/>
</dbReference>
<gene>
    <name evidence="1" type="ORF">Bhyg_03276</name>
</gene>
<proteinExistence type="predicted"/>
<accession>A0A9Q0NEA1</accession>
<keyword evidence="2" id="KW-1185">Reference proteome</keyword>
<dbReference type="SUPFAM" id="SSF57903">
    <property type="entry name" value="FYVE/PHD zinc finger"/>
    <property type="match status" value="1"/>
</dbReference>
<dbReference type="InterPro" id="IPR013083">
    <property type="entry name" value="Znf_RING/FYVE/PHD"/>
</dbReference>
<evidence type="ECO:0000313" key="1">
    <source>
        <dbReference type="EMBL" id="KAJ6648051.1"/>
    </source>
</evidence>
<evidence type="ECO:0000313" key="2">
    <source>
        <dbReference type="Proteomes" id="UP001151699"/>
    </source>
</evidence>
<dbReference type="AlphaFoldDB" id="A0A9Q0NEA1"/>
<dbReference type="EMBL" id="WJQU01000001">
    <property type="protein sequence ID" value="KAJ6648051.1"/>
    <property type="molecule type" value="Genomic_DNA"/>
</dbReference>
<dbReference type="Proteomes" id="UP001151699">
    <property type="component" value="Chromosome A"/>
</dbReference>
<sequence length="315" mass="35507">MCLETAGKLKSAKSMAVKPHTTITKWCDGICNKFMHYKCVGMTRTIFKAYGDLDNLHYMCDKCANLSLKAMNQKLDKIMSIIRIYDERMTRYEKNMEHLIENTNGLTKLLQLPVFSGSNASCVSDELANNQSPMIKKSKAHSVMLKPKGESAVILIKPKENQGCEVTESDFKSSIDPKSVNVKRFRKGPKGKIAIICDGDEASEEVKRIAGAKLSDKYSIEKPIPVRKRVKITEICDSLTNDEILNAMKVQNEFMQDSSINIVQSYKVKRFNSISVKKGKDILYVNAQSLYANIDSVRKLLIDEKPMILMVSETV</sequence>
<protein>
    <submittedName>
        <fullName evidence="1">Uncharacterized protein</fullName>
    </submittedName>
</protein>
<reference evidence="1" key="1">
    <citation type="submission" date="2022-07" db="EMBL/GenBank/DDBJ databases">
        <authorList>
            <person name="Trinca V."/>
            <person name="Uliana J.V.C."/>
            <person name="Torres T.T."/>
            <person name="Ward R.J."/>
            <person name="Monesi N."/>
        </authorList>
    </citation>
    <scope>NUCLEOTIDE SEQUENCE</scope>
    <source>
        <strain evidence="1">HSMRA1968</strain>
        <tissue evidence="1">Whole embryos</tissue>
    </source>
</reference>
<comment type="caution">
    <text evidence="1">The sequence shown here is derived from an EMBL/GenBank/DDBJ whole genome shotgun (WGS) entry which is preliminary data.</text>
</comment>
<name>A0A9Q0NEA1_9DIPT</name>
<dbReference type="OrthoDB" id="7765201at2759"/>
<dbReference type="Gene3D" id="3.30.40.10">
    <property type="entry name" value="Zinc/RING finger domain, C3HC4 (zinc finger)"/>
    <property type="match status" value="1"/>
</dbReference>
<organism evidence="1 2">
    <name type="scientific">Pseudolycoriella hygida</name>
    <dbReference type="NCBI Taxonomy" id="35572"/>
    <lineage>
        <taxon>Eukaryota</taxon>
        <taxon>Metazoa</taxon>
        <taxon>Ecdysozoa</taxon>
        <taxon>Arthropoda</taxon>
        <taxon>Hexapoda</taxon>
        <taxon>Insecta</taxon>
        <taxon>Pterygota</taxon>
        <taxon>Neoptera</taxon>
        <taxon>Endopterygota</taxon>
        <taxon>Diptera</taxon>
        <taxon>Nematocera</taxon>
        <taxon>Sciaroidea</taxon>
        <taxon>Sciaridae</taxon>
        <taxon>Pseudolycoriella</taxon>
    </lineage>
</organism>